<feature type="compositionally biased region" description="Basic and acidic residues" evidence="1">
    <location>
        <begin position="98"/>
        <end position="123"/>
    </location>
</feature>
<keyword evidence="4" id="KW-1185">Reference proteome</keyword>
<accession>A0A1L0CPS1</accession>
<dbReference type="Pfam" id="PF02338">
    <property type="entry name" value="OTU"/>
    <property type="match status" value="1"/>
</dbReference>
<evidence type="ECO:0000259" key="2">
    <source>
        <dbReference type="PROSITE" id="PS50802"/>
    </source>
</evidence>
<protein>
    <recommendedName>
        <fullName evidence="2">OTU domain-containing protein</fullName>
    </recommendedName>
</protein>
<evidence type="ECO:0000256" key="1">
    <source>
        <dbReference type="SAM" id="MobiDB-lite"/>
    </source>
</evidence>
<dbReference type="PANTHER" id="PTHR12419:SF10">
    <property type="entry name" value="DEUBIQUITINASE OTUD6B"/>
    <property type="match status" value="1"/>
</dbReference>
<gene>
    <name evidence="3" type="ORF">HGUI_03181</name>
</gene>
<evidence type="ECO:0000313" key="3">
    <source>
        <dbReference type="EMBL" id="SGZ40981.1"/>
    </source>
</evidence>
<feature type="compositionally biased region" description="Acidic residues" evidence="1">
    <location>
        <begin position="86"/>
        <end position="96"/>
    </location>
</feature>
<feature type="compositionally biased region" description="Basic and acidic residues" evidence="1">
    <location>
        <begin position="75"/>
        <end position="85"/>
    </location>
</feature>
<feature type="region of interest" description="Disordered" evidence="1">
    <location>
        <begin position="75"/>
        <end position="152"/>
    </location>
</feature>
<dbReference type="OrthoDB" id="415023at2759"/>
<dbReference type="EMBL" id="FQNF01000072">
    <property type="protein sequence ID" value="SGZ40981.1"/>
    <property type="molecule type" value="Genomic_DNA"/>
</dbReference>
<dbReference type="InterPro" id="IPR038765">
    <property type="entry name" value="Papain-like_cys_pep_sf"/>
</dbReference>
<dbReference type="InterPro" id="IPR049771">
    <property type="entry name" value="OTU2-like_OTU"/>
</dbReference>
<reference evidence="4" key="1">
    <citation type="submission" date="2016-11" db="EMBL/GenBank/DDBJ databases">
        <authorList>
            <person name="Guldener U."/>
        </authorList>
    </citation>
    <scope>NUCLEOTIDE SEQUENCE [LARGE SCALE GENOMIC DNA]</scope>
</reference>
<proteinExistence type="predicted"/>
<dbReference type="InterPro" id="IPR003323">
    <property type="entry name" value="OTU_dom"/>
</dbReference>
<sequence>MEFDESLIHSKADLENIALDDLKQIHQRNNQQAEKYTQLLLANASNKTQKTKAKKTMKDIKFKLNFYQNKEIQDWNKLHPNHKEDDDSSSEEEVSPEELLKHISDIKLDKEPMPAANEIEKPQKRNRQKERKMRKQAELDEQRRQAELEASQLPDLKKLEHDKLTAKCDEMNVSQEEIKADGNCLFYSVVNQIKTRHSCDLFDTYTIPNNFSYKDNSKLFFESLSQGLLRELVVCYLQENKDKFQFLLFNGETDDLYDFDEYCSMMKNTSAWGGEVELSIISEIFRCKLFILQQDTSFEIGSNELPNPTLKLVYYKHTLALGEHYGSLIDK</sequence>
<name>A0A1L0CPS1_9ASCO</name>
<dbReference type="VEuPathDB" id="FungiDB:HGUI_03181"/>
<dbReference type="Proteomes" id="UP000183365">
    <property type="component" value="Unassembled WGS sequence"/>
</dbReference>
<dbReference type="CDD" id="cd22762">
    <property type="entry name" value="OTU_fungi_OTU2-like"/>
    <property type="match status" value="1"/>
</dbReference>
<feature type="compositionally biased region" description="Basic residues" evidence="1">
    <location>
        <begin position="124"/>
        <end position="134"/>
    </location>
</feature>
<feature type="compositionally biased region" description="Basic and acidic residues" evidence="1">
    <location>
        <begin position="135"/>
        <end position="147"/>
    </location>
</feature>
<feature type="domain" description="OTU" evidence="2">
    <location>
        <begin position="173"/>
        <end position="331"/>
    </location>
</feature>
<dbReference type="SUPFAM" id="SSF54001">
    <property type="entry name" value="Cysteine proteinases"/>
    <property type="match status" value="1"/>
</dbReference>
<evidence type="ECO:0000313" key="4">
    <source>
        <dbReference type="Proteomes" id="UP000183365"/>
    </source>
</evidence>
<dbReference type="GO" id="GO:0016579">
    <property type="term" value="P:protein deubiquitination"/>
    <property type="evidence" value="ECO:0007669"/>
    <property type="project" value="TreeGrafter"/>
</dbReference>
<dbReference type="PROSITE" id="PS50802">
    <property type="entry name" value="OTU"/>
    <property type="match status" value="1"/>
</dbReference>
<organism evidence="3 4">
    <name type="scientific">Hanseniaspora guilliermondii</name>
    <dbReference type="NCBI Taxonomy" id="56406"/>
    <lineage>
        <taxon>Eukaryota</taxon>
        <taxon>Fungi</taxon>
        <taxon>Dikarya</taxon>
        <taxon>Ascomycota</taxon>
        <taxon>Saccharomycotina</taxon>
        <taxon>Saccharomycetes</taxon>
        <taxon>Saccharomycodales</taxon>
        <taxon>Saccharomycodaceae</taxon>
        <taxon>Hanseniaspora</taxon>
    </lineage>
</organism>
<dbReference type="InterPro" id="IPR050704">
    <property type="entry name" value="Peptidase_C85-like"/>
</dbReference>
<dbReference type="PANTHER" id="PTHR12419">
    <property type="entry name" value="OTU DOMAIN CONTAINING PROTEIN"/>
    <property type="match status" value="1"/>
</dbReference>
<dbReference type="GO" id="GO:0004843">
    <property type="term" value="F:cysteine-type deubiquitinase activity"/>
    <property type="evidence" value="ECO:0007669"/>
    <property type="project" value="TreeGrafter"/>
</dbReference>
<dbReference type="Gene3D" id="3.90.70.80">
    <property type="match status" value="1"/>
</dbReference>
<dbReference type="AlphaFoldDB" id="A0A1L0CPS1"/>